<dbReference type="SFLD" id="SFLDG01067">
    <property type="entry name" value="SPASM/twitch_domain_containing"/>
    <property type="match status" value="1"/>
</dbReference>
<dbReference type="PANTHER" id="PTHR11228:SF34">
    <property type="entry name" value="TUNGSTEN-CONTAINING ALDEHYDE FERREDOXIN OXIDOREDUCTASE COFACTOR MODIFYING PROTEIN"/>
    <property type="match status" value="1"/>
</dbReference>
<dbReference type="Proteomes" id="UP000176501">
    <property type="component" value="Unassembled WGS sequence"/>
</dbReference>
<dbReference type="InterPro" id="IPR058240">
    <property type="entry name" value="rSAM_sf"/>
</dbReference>
<keyword evidence="3" id="KW-0408">Iron</keyword>
<dbReference type="SUPFAM" id="SSF102114">
    <property type="entry name" value="Radical SAM enzymes"/>
    <property type="match status" value="1"/>
</dbReference>
<dbReference type="InterPro" id="IPR050377">
    <property type="entry name" value="Radical_SAM_PqqE_MftC-like"/>
</dbReference>
<sequence>MYTGLEDLDASTRMRGWNHDSASCKEALARGEMLHLLAETTNRCDFDCEYCYTVEATVAQDAGFHGQLLPGELVLHERLALIDAAAALGAKTYDIVGAGEPLIDPLCMPQVEHAVACGLQPVVFTNGSVLGSARRGRAVAERLWELGTTVVVKHHGPAEVHDRIVRRAGAADRRDRAIALLMEIGFNSTRPTRLGIDNIVYQATLPWIPDCLRWCRRKNVYLVCSSFIPSGRTRKATETAASWEELEAVFAECRRIDETEFGLPHSARMPFVGFGRACTQYLGLYVTILGTAHGCVGKMESYGNVRDRALAEMWAERLPPLRSSFNGGCLPRRSFYAAADGMSNARLDKLF</sequence>
<dbReference type="EMBL" id="MGFE01000030">
    <property type="protein sequence ID" value="OGL97715.1"/>
    <property type="molecule type" value="Genomic_DNA"/>
</dbReference>
<dbReference type="SFLD" id="SFLDS00029">
    <property type="entry name" value="Radical_SAM"/>
    <property type="match status" value="1"/>
</dbReference>
<feature type="domain" description="Radical SAM core" evidence="5">
    <location>
        <begin position="40"/>
        <end position="188"/>
    </location>
</feature>
<dbReference type="GO" id="GO:0051536">
    <property type="term" value="F:iron-sulfur cluster binding"/>
    <property type="evidence" value="ECO:0007669"/>
    <property type="project" value="UniProtKB-KW"/>
</dbReference>
<dbReference type="GO" id="GO:0003824">
    <property type="term" value="F:catalytic activity"/>
    <property type="evidence" value="ECO:0007669"/>
    <property type="project" value="InterPro"/>
</dbReference>
<accession>A0A1F7W4H6</accession>
<dbReference type="InterPro" id="IPR007197">
    <property type="entry name" value="rSAM"/>
</dbReference>
<gene>
    <name evidence="6" type="ORF">A2304_00425</name>
</gene>
<proteinExistence type="predicted"/>
<dbReference type="GO" id="GO:0046872">
    <property type="term" value="F:metal ion binding"/>
    <property type="evidence" value="ECO:0007669"/>
    <property type="project" value="UniProtKB-KW"/>
</dbReference>
<dbReference type="PANTHER" id="PTHR11228">
    <property type="entry name" value="RADICAL SAM DOMAIN PROTEIN"/>
    <property type="match status" value="1"/>
</dbReference>
<protein>
    <recommendedName>
        <fullName evidence="5">Radical SAM core domain-containing protein</fullName>
    </recommendedName>
</protein>
<dbReference type="InterPro" id="IPR013785">
    <property type="entry name" value="Aldolase_TIM"/>
</dbReference>
<evidence type="ECO:0000256" key="4">
    <source>
        <dbReference type="ARBA" id="ARBA00023014"/>
    </source>
</evidence>
<dbReference type="Pfam" id="PF04055">
    <property type="entry name" value="Radical_SAM"/>
    <property type="match status" value="1"/>
</dbReference>
<evidence type="ECO:0000313" key="6">
    <source>
        <dbReference type="EMBL" id="OGL97715.1"/>
    </source>
</evidence>
<evidence type="ECO:0000259" key="5">
    <source>
        <dbReference type="Pfam" id="PF04055"/>
    </source>
</evidence>
<dbReference type="Gene3D" id="3.20.20.70">
    <property type="entry name" value="Aldolase class I"/>
    <property type="match status" value="1"/>
</dbReference>
<dbReference type="AlphaFoldDB" id="A0A1F7W4H6"/>
<keyword evidence="4" id="KW-0411">Iron-sulfur</keyword>
<keyword evidence="2" id="KW-0479">Metal-binding</keyword>
<name>A0A1F7W4H6_9BACT</name>
<organism evidence="6 7">
    <name type="scientific">Candidatus Uhrbacteria bacterium RIFOXYB2_FULL_57_15</name>
    <dbReference type="NCBI Taxonomy" id="1802422"/>
    <lineage>
        <taxon>Bacteria</taxon>
        <taxon>Candidatus Uhriibacteriota</taxon>
    </lineage>
</organism>
<keyword evidence="1" id="KW-0949">S-adenosyl-L-methionine</keyword>
<evidence type="ECO:0000256" key="1">
    <source>
        <dbReference type="ARBA" id="ARBA00022691"/>
    </source>
</evidence>
<evidence type="ECO:0000256" key="2">
    <source>
        <dbReference type="ARBA" id="ARBA00022723"/>
    </source>
</evidence>
<comment type="caution">
    <text evidence="6">The sequence shown here is derived from an EMBL/GenBank/DDBJ whole genome shotgun (WGS) entry which is preliminary data.</text>
</comment>
<evidence type="ECO:0000256" key="3">
    <source>
        <dbReference type="ARBA" id="ARBA00023004"/>
    </source>
</evidence>
<evidence type="ECO:0000313" key="7">
    <source>
        <dbReference type="Proteomes" id="UP000176501"/>
    </source>
</evidence>
<reference evidence="6 7" key="1">
    <citation type="journal article" date="2016" name="Nat. Commun.">
        <title>Thousands of microbial genomes shed light on interconnected biogeochemical processes in an aquifer system.</title>
        <authorList>
            <person name="Anantharaman K."/>
            <person name="Brown C.T."/>
            <person name="Hug L.A."/>
            <person name="Sharon I."/>
            <person name="Castelle C.J."/>
            <person name="Probst A.J."/>
            <person name="Thomas B.C."/>
            <person name="Singh A."/>
            <person name="Wilkins M.J."/>
            <person name="Karaoz U."/>
            <person name="Brodie E.L."/>
            <person name="Williams K.H."/>
            <person name="Hubbard S.S."/>
            <person name="Banfield J.F."/>
        </authorList>
    </citation>
    <scope>NUCLEOTIDE SEQUENCE [LARGE SCALE GENOMIC DNA]</scope>
</reference>